<dbReference type="InterPro" id="IPR036565">
    <property type="entry name" value="Mur-like_cat_sf"/>
</dbReference>
<keyword evidence="4 14" id="KW-0963">Cytoplasm</keyword>
<evidence type="ECO:0000313" key="19">
    <source>
        <dbReference type="EMBL" id="VFK27741.1"/>
    </source>
</evidence>
<dbReference type="HAMAP" id="MF_00046">
    <property type="entry name" value="MurC"/>
    <property type="match status" value="1"/>
</dbReference>
<keyword evidence="8 14" id="KW-0067">ATP-binding</keyword>
<dbReference type="PANTHER" id="PTHR43445:SF3">
    <property type="entry name" value="UDP-N-ACETYLMURAMATE--L-ALANINE LIGASE"/>
    <property type="match status" value="1"/>
</dbReference>
<keyword evidence="6 14" id="KW-0132">Cell division</keyword>
<evidence type="ECO:0000256" key="6">
    <source>
        <dbReference type="ARBA" id="ARBA00022618"/>
    </source>
</evidence>
<dbReference type="NCBIfam" id="TIGR01082">
    <property type="entry name" value="murC"/>
    <property type="match status" value="1"/>
</dbReference>
<comment type="function">
    <text evidence="14">Cell wall formation.</text>
</comment>
<proteinExistence type="inferred from homology"/>
<evidence type="ECO:0000259" key="16">
    <source>
        <dbReference type="Pfam" id="PF01225"/>
    </source>
</evidence>
<dbReference type="SUPFAM" id="SSF51984">
    <property type="entry name" value="MurCD N-terminal domain"/>
    <property type="match status" value="1"/>
</dbReference>
<keyword evidence="15" id="KW-0472">Membrane</keyword>
<evidence type="ECO:0000256" key="11">
    <source>
        <dbReference type="ARBA" id="ARBA00023306"/>
    </source>
</evidence>
<dbReference type="GO" id="GO:0051301">
    <property type="term" value="P:cell division"/>
    <property type="evidence" value="ECO:0007669"/>
    <property type="project" value="UniProtKB-KW"/>
</dbReference>
<feature type="binding site" evidence="14">
    <location>
        <begin position="124"/>
        <end position="130"/>
    </location>
    <ligand>
        <name>ATP</name>
        <dbReference type="ChEBI" id="CHEBI:30616"/>
    </ligand>
</feature>
<dbReference type="InterPro" id="IPR050061">
    <property type="entry name" value="MurCDEF_pg_biosynth"/>
</dbReference>
<dbReference type="InterPro" id="IPR005758">
    <property type="entry name" value="UDP-N-AcMur_Ala_ligase_MurC"/>
</dbReference>
<evidence type="ECO:0000259" key="18">
    <source>
        <dbReference type="Pfam" id="PF08245"/>
    </source>
</evidence>
<evidence type="ECO:0000256" key="1">
    <source>
        <dbReference type="ARBA" id="ARBA00004496"/>
    </source>
</evidence>
<keyword evidence="7 14" id="KW-0547">Nucleotide-binding</keyword>
<evidence type="ECO:0000256" key="13">
    <source>
        <dbReference type="ARBA" id="ARBA00047833"/>
    </source>
</evidence>
<keyword evidence="11 14" id="KW-0131">Cell cycle</keyword>
<protein>
    <recommendedName>
        <fullName evidence="3 14">UDP-N-acetylmuramate--L-alanine ligase</fullName>
        <ecNumber evidence="3 14">6.3.2.8</ecNumber>
    </recommendedName>
    <alternativeName>
        <fullName evidence="14">UDP-N-acetylmuramoyl-L-alanine synthetase</fullName>
    </alternativeName>
</protein>
<feature type="transmembrane region" description="Helical" evidence="15">
    <location>
        <begin position="20"/>
        <end position="40"/>
    </location>
</feature>
<evidence type="ECO:0000256" key="4">
    <source>
        <dbReference type="ARBA" id="ARBA00022490"/>
    </source>
</evidence>
<feature type="domain" description="Mur ligase N-terminal catalytic" evidence="16">
    <location>
        <begin position="19"/>
        <end position="116"/>
    </location>
</feature>
<comment type="pathway">
    <text evidence="2 14">Cell wall biogenesis; peptidoglycan biosynthesis.</text>
</comment>
<evidence type="ECO:0000256" key="3">
    <source>
        <dbReference type="ARBA" id="ARBA00012211"/>
    </source>
</evidence>
<keyword evidence="15" id="KW-0812">Transmembrane</keyword>
<dbReference type="SUPFAM" id="SSF53244">
    <property type="entry name" value="MurD-like peptide ligases, peptide-binding domain"/>
    <property type="match status" value="1"/>
</dbReference>
<dbReference type="GO" id="GO:0071555">
    <property type="term" value="P:cell wall organization"/>
    <property type="evidence" value="ECO:0007669"/>
    <property type="project" value="UniProtKB-KW"/>
</dbReference>
<dbReference type="SUPFAM" id="SSF53623">
    <property type="entry name" value="MurD-like peptide ligases, catalytic domain"/>
    <property type="match status" value="1"/>
</dbReference>
<keyword evidence="12 14" id="KW-0961">Cell wall biogenesis/degradation</keyword>
<comment type="subcellular location">
    <subcellularLocation>
        <location evidence="1 14">Cytoplasm</location>
    </subcellularLocation>
</comment>
<evidence type="ECO:0000313" key="20">
    <source>
        <dbReference type="EMBL" id="VFK74415.1"/>
    </source>
</evidence>
<dbReference type="GO" id="GO:0009252">
    <property type="term" value="P:peptidoglycan biosynthetic process"/>
    <property type="evidence" value="ECO:0007669"/>
    <property type="project" value="UniProtKB-UniRule"/>
</dbReference>
<evidence type="ECO:0000256" key="2">
    <source>
        <dbReference type="ARBA" id="ARBA00004752"/>
    </source>
</evidence>
<evidence type="ECO:0000256" key="12">
    <source>
        <dbReference type="ARBA" id="ARBA00023316"/>
    </source>
</evidence>
<dbReference type="Pfam" id="PF01225">
    <property type="entry name" value="Mur_ligase"/>
    <property type="match status" value="1"/>
</dbReference>
<dbReference type="Gene3D" id="3.90.190.20">
    <property type="entry name" value="Mur ligase, C-terminal domain"/>
    <property type="match status" value="1"/>
</dbReference>
<organism evidence="19">
    <name type="scientific">Candidatus Kentrum sp. MB</name>
    <dbReference type="NCBI Taxonomy" id="2138164"/>
    <lineage>
        <taxon>Bacteria</taxon>
        <taxon>Pseudomonadati</taxon>
        <taxon>Pseudomonadota</taxon>
        <taxon>Gammaproteobacteria</taxon>
        <taxon>Candidatus Kentrum</taxon>
    </lineage>
</organism>
<dbReference type="Pfam" id="PF02875">
    <property type="entry name" value="Mur_ligase_C"/>
    <property type="match status" value="1"/>
</dbReference>
<dbReference type="InterPro" id="IPR036615">
    <property type="entry name" value="Mur_ligase_C_dom_sf"/>
</dbReference>
<dbReference type="Pfam" id="PF08245">
    <property type="entry name" value="Mur_ligase_M"/>
    <property type="match status" value="1"/>
</dbReference>
<keyword evidence="10 14" id="KW-0573">Peptidoglycan synthesis</keyword>
<dbReference type="UniPathway" id="UPA00219"/>
<dbReference type="EMBL" id="CAADFQ010000004">
    <property type="protein sequence ID" value="VFK27741.1"/>
    <property type="molecule type" value="Genomic_DNA"/>
</dbReference>
<dbReference type="Gene3D" id="3.40.1190.10">
    <property type="entry name" value="Mur-like, catalytic domain"/>
    <property type="match status" value="1"/>
</dbReference>
<dbReference type="InterPro" id="IPR000713">
    <property type="entry name" value="Mur_ligase_N"/>
</dbReference>
<evidence type="ECO:0000256" key="5">
    <source>
        <dbReference type="ARBA" id="ARBA00022598"/>
    </source>
</evidence>
<evidence type="ECO:0000256" key="10">
    <source>
        <dbReference type="ARBA" id="ARBA00022984"/>
    </source>
</evidence>
<name>A0A450XEP0_9GAMM</name>
<dbReference type="EMBL" id="CAADGH010000004">
    <property type="protein sequence ID" value="VFK74415.1"/>
    <property type="molecule type" value="Genomic_DNA"/>
</dbReference>
<dbReference type="Gene3D" id="3.40.50.720">
    <property type="entry name" value="NAD(P)-binding Rossmann-like Domain"/>
    <property type="match status" value="1"/>
</dbReference>
<keyword evidence="9 14" id="KW-0133">Cell shape</keyword>
<feature type="domain" description="Mur ligase C-terminal" evidence="17">
    <location>
        <begin position="325"/>
        <end position="460"/>
    </location>
</feature>
<dbReference type="PANTHER" id="PTHR43445">
    <property type="entry name" value="UDP-N-ACETYLMURAMATE--L-ALANINE LIGASE-RELATED"/>
    <property type="match status" value="1"/>
</dbReference>
<reference evidence="19" key="1">
    <citation type="submission" date="2019-02" db="EMBL/GenBank/DDBJ databases">
        <authorList>
            <person name="Gruber-Vodicka R. H."/>
            <person name="Seah K. B. B."/>
        </authorList>
    </citation>
    <scope>NUCLEOTIDE SEQUENCE</scope>
    <source>
        <strain evidence="20">BECK_BZ198</strain>
        <strain evidence="19">BECK_BZ199</strain>
    </source>
</reference>
<evidence type="ECO:0000256" key="14">
    <source>
        <dbReference type="HAMAP-Rule" id="MF_00046"/>
    </source>
</evidence>
<feature type="domain" description="Mur ligase central" evidence="18">
    <location>
        <begin position="122"/>
        <end position="303"/>
    </location>
</feature>
<dbReference type="FunFam" id="3.40.1190.10:FF:000001">
    <property type="entry name" value="UDP-N-acetylmuramate--L-alanine ligase"/>
    <property type="match status" value="1"/>
</dbReference>
<dbReference type="InterPro" id="IPR004101">
    <property type="entry name" value="Mur_ligase_C"/>
</dbReference>
<keyword evidence="15" id="KW-1133">Transmembrane helix</keyword>
<dbReference type="InterPro" id="IPR013221">
    <property type="entry name" value="Mur_ligase_cen"/>
</dbReference>
<evidence type="ECO:0000256" key="7">
    <source>
        <dbReference type="ARBA" id="ARBA00022741"/>
    </source>
</evidence>
<dbReference type="GO" id="GO:0008360">
    <property type="term" value="P:regulation of cell shape"/>
    <property type="evidence" value="ECO:0007669"/>
    <property type="project" value="UniProtKB-KW"/>
</dbReference>
<dbReference type="EC" id="6.3.2.8" evidence="3 14"/>
<comment type="similarity">
    <text evidence="14">Belongs to the MurCDEF family.</text>
</comment>
<dbReference type="GO" id="GO:0005737">
    <property type="term" value="C:cytoplasm"/>
    <property type="evidence" value="ECO:0007669"/>
    <property type="project" value="UniProtKB-SubCell"/>
</dbReference>
<comment type="catalytic activity">
    <reaction evidence="13 14">
        <text>UDP-N-acetyl-alpha-D-muramate + L-alanine + ATP = UDP-N-acetyl-alpha-D-muramoyl-L-alanine + ADP + phosphate + H(+)</text>
        <dbReference type="Rhea" id="RHEA:23372"/>
        <dbReference type="ChEBI" id="CHEBI:15378"/>
        <dbReference type="ChEBI" id="CHEBI:30616"/>
        <dbReference type="ChEBI" id="CHEBI:43474"/>
        <dbReference type="ChEBI" id="CHEBI:57972"/>
        <dbReference type="ChEBI" id="CHEBI:70757"/>
        <dbReference type="ChEBI" id="CHEBI:83898"/>
        <dbReference type="ChEBI" id="CHEBI:456216"/>
        <dbReference type="EC" id="6.3.2.8"/>
    </reaction>
</comment>
<dbReference type="GO" id="GO:0008763">
    <property type="term" value="F:UDP-N-acetylmuramate-L-alanine ligase activity"/>
    <property type="evidence" value="ECO:0007669"/>
    <property type="project" value="UniProtKB-UniRule"/>
</dbReference>
<keyword evidence="5 14" id="KW-0436">Ligase</keyword>
<evidence type="ECO:0000256" key="9">
    <source>
        <dbReference type="ARBA" id="ARBA00022960"/>
    </source>
</evidence>
<accession>A0A450XEP0</accession>
<dbReference type="AlphaFoldDB" id="A0A450XEP0"/>
<evidence type="ECO:0000256" key="8">
    <source>
        <dbReference type="ARBA" id="ARBA00022840"/>
    </source>
</evidence>
<evidence type="ECO:0000259" key="17">
    <source>
        <dbReference type="Pfam" id="PF02875"/>
    </source>
</evidence>
<dbReference type="GO" id="GO:0005524">
    <property type="term" value="F:ATP binding"/>
    <property type="evidence" value="ECO:0007669"/>
    <property type="project" value="UniProtKB-UniRule"/>
</dbReference>
<evidence type="ECO:0000256" key="15">
    <source>
        <dbReference type="SAM" id="Phobius"/>
    </source>
</evidence>
<sequence length="471" mass="51412">MLELNRERMNNKWMGRVRHIHFVGIGGVGMGGLAEVFHTFGYRITGSDIAENTMTGHLRTLGIPIGIGHDPRHIKGADAVVVSSAIHDGNTEVASARQQHIPVIPRAEMLAEVMRFGHGIAVAGTHGKTTVTSLIVSLLAEAELDPTFVVGGCLNRMGTHAQLGVGRYVVVEADESDKSFLYLSPMMMVITNIDADHMGTYGGDFGCLQDTFLAFLHRLPFYGLAVVCVDEPVIRDLLGKISRPVITFGFSAQADFRADNIEQNDGRTTFEVYRPAEKPALMMSLDLPGRHNVLNALAAIAIADELGVPDEVIRRGLAKFQGVARRFQIFGEVLIAGQRVLLIDDYAHHPREIRVTIESVRSNWPTRRLVVAFQPHRYTRTRDLFDDFVPVLSDVDVLLLLDIYAAGESPLPGITGHVLSRAVHDYGRLAPVFVENVSALMDMFPNIVNNGDVVLILGAGDIAGVASKLAS</sequence>
<gene>
    <name evidence="14" type="primary">murC</name>
    <name evidence="20" type="ORF">BECKMB1821H_GA0114242_100463</name>
    <name evidence="19" type="ORF">BECKMB1821I_GA0114274_100463</name>
</gene>